<sequence length="111" mass="11249">MRPLFLSAVIATALLLPTTSASATSDSATSHPTTSHSTAAADYTVPRSATSTASARSSNAAIELASSYARGAVVAVGVDCVGWRYSIVSLVEHPSVSLYSATVTAKATCVQ</sequence>
<organism evidence="3 4">
    <name type="scientific">Saccharothrix algeriensis</name>
    <dbReference type="NCBI Taxonomy" id="173560"/>
    <lineage>
        <taxon>Bacteria</taxon>
        <taxon>Bacillati</taxon>
        <taxon>Actinomycetota</taxon>
        <taxon>Actinomycetes</taxon>
        <taxon>Pseudonocardiales</taxon>
        <taxon>Pseudonocardiaceae</taxon>
        <taxon>Saccharothrix</taxon>
    </lineage>
</organism>
<comment type="caution">
    <text evidence="3">The sequence shown here is derived from an EMBL/GenBank/DDBJ whole genome shotgun (WGS) entry which is preliminary data.</text>
</comment>
<evidence type="ECO:0000313" key="4">
    <source>
        <dbReference type="Proteomes" id="UP001195724"/>
    </source>
</evidence>
<evidence type="ECO:0008006" key="5">
    <source>
        <dbReference type="Google" id="ProtNLM"/>
    </source>
</evidence>
<feature type="signal peptide" evidence="2">
    <location>
        <begin position="1"/>
        <end position="23"/>
    </location>
</feature>
<gene>
    <name evidence="3" type="ORF">JOE68_000553</name>
</gene>
<evidence type="ECO:0000256" key="1">
    <source>
        <dbReference type="SAM" id="MobiDB-lite"/>
    </source>
</evidence>
<keyword evidence="2" id="KW-0732">Signal</keyword>
<dbReference type="EMBL" id="JAFBCL010000001">
    <property type="protein sequence ID" value="MBM7809688.1"/>
    <property type="molecule type" value="Genomic_DNA"/>
</dbReference>
<name>A0ABS2S0D8_9PSEU</name>
<dbReference type="Proteomes" id="UP001195724">
    <property type="component" value="Unassembled WGS sequence"/>
</dbReference>
<reference evidence="3 4" key="1">
    <citation type="submission" date="2021-01" db="EMBL/GenBank/DDBJ databases">
        <title>Sequencing the genomes of 1000 actinobacteria strains.</title>
        <authorList>
            <person name="Klenk H.-P."/>
        </authorList>
    </citation>
    <scope>NUCLEOTIDE SEQUENCE [LARGE SCALE GENOMIC DNA]</scope>
    <source>
        <strain evidence="3 4">DSM 44581</strain>
    </source>
</reference>
<evidence type="ECO:0000256" key="2">
    <source>
        <dbReference type="SAM" id="SignalP"/>
    </source>
</evidence>
<proteinExistence type="predicted"/>
<keyword evidence="4" id="KW-1185">Reference proteome</keyword>
<feature type="region of interest" description="Disordered" evidence="1">
    <location>
        <begin position="22"/>
        <end position="46"/>
    </location>
</feature>
<evidence type="ECO:0000313" key="3">
    <source>
        <dbReference type="EMBL" id="MBM7809688.1"/>
    </source>
</evidence>
<feature type="chain" id="PRO_5046738187" description="Secreted protein" evidence="2">
    <location>
        <begin position="24"/>
        <end position="111"/>
    </location>
</feature>
<protein>
    <recommendedName>
        <fullName evidence="5">Secreted protein</fullName>
    </recommendedName>
</protein>
<accession>A0ABS2S0D8</accession>
<dbReference type="RefSeq" id="WP_204840770.1">
    <property type="nucleotide sequence ID" value="NZ_JAFBCL010000001.1"/>
</dbReference>